<dbReference type="Pfam" id="PF01844">
    <property type="entry name" value="HNH"/>
    <property type="match status" value="1"/>
</dbReference>
<dbReference type="InterPro" id="IPR002711">
    <property type="entry name" value="HNH"/>
</dbReference>
<gene>
    <name evidence="3" type="ORF">A2Z67_00925</name>
</gene>
<dbReference type="Proteomes" id="UP000176939">
    <property type="component" value="Unassembled WGS sequence"/>
</dbReference>
<protein>
    <recommendedName>
        <fullName evidence="2">HNH nuclease domain-containing protein</fullName>
    </recommendedName>
</protein>
<sequence length="135" mass="15634">MTKTEEAKEIKALTRKCLFLWKAVAKLRAGGVCEYCGTNKRLNIHHIESFSTNKGLRFDLENALCLCATCHKFGRFSAHRSFVFVYLILTQKRPFSLSYLIQNRANKVELTKEYLLAKIEELEKMKEELNATNKV</sequence>
<dbReference type="GO" id="GO:0003676">
    <property type="term" value="F:nucleic acid binding"/>
    <property type="evidence" value="ECO:0007669"/>
    <property type="project" value="InterPro"/>
</dbReference>
<dbReference type="SMART" id="SM00507">
    <property type="entry name" value="HNHc"/>
    <property type="match status" value="1"/>
</dbReference>
<dbReference type="Gene3D" id="1.10.30.50">
    <property type="match status" value="1"/>
</dbReference>
<dbReference type="InterPro" id="IPR003615">
    <property type="entry name" value="HNH_nuc"/>
</dbReference>
<dbReference type="GO" id="GO:0004519">
    <property type="term" value="F:endonuclease activity"/>
    <property type="evidence" value="ECO:0007669"/>
    <property type="project" value="InterPro"/>
</dbReference>
<accession>A0A1F7X1K0</accession>
<comment type="caution">
    <text evidence="3">The sequence shown here is derived from an EMBL/GenBank/DDBJ whole genome shotgun (WGS) entry which is preliminary data.</text>
</comment>
<dbReference type="GO" id="GO:0008270">
    <property type="term" value="F:zinc ion binding"/>
    <property type="evidence" value="ECO:0007669"/>
    <property type="project" value="InterPro"/>
</dbReference>
<dbReference type="CDD" id="cd00085">
    <property type="entry name" value="HNHc"/>
    <property type="match status" value="1"/>
</dbReference>
<evidence type="ECO:0000313" key="4">
    <source>
        <dbReference type="Proteomes" id="UP000176939"/>
    </source>
</evidence>
<feature type="domain" description="HNH nuclease" evidence="2">
    <location>
        <begin position="20"/>
        <end position="72"/>
    </location>
</feature>
<evidence type="ECO:0000256" key="1">
    <source>
        <dbReference type="SAM" id="Coils"/>
    </source>
</evidence>
<reference evidence="3 4" key="1">
    <citation type="journal article" date="2016" name="Nat. Commun.">
        <title>Thousands of microbial genomes shed light on interconnected biogeochemical processes in an aquifer system.</title>
        <authorList>
            <person name="Anantharaman K."/>
            <person name="Brown C.T."/>
            <person name="Hug L.A."/>
            <person name="Sharon I."/>
            <person name="Castelle C.J."/>
            <person name="Probst A.J."/>
            <person name="Thomas B.C."/>
            <person name="Singh A."/>
            <person name="Wilkins M.J."/>
            <person name="Karaoz U."/>
            <person name="Brodie E.L."/>
            <person name="Williams K.H."/>
            <person name="Hubbard S.S."/>
            <person name="Banfield J.F."/>
        </authorList>
    </citation>
    <scope>NUCLEOTIDE SEQUENCE [LARGE SCALE GENOMIC DNA]</scope>
</reference>
<dbReference type="AlphaFoldDB" id="A0A1F7X1K0"/>
<evidence type="ECO:0000313" key="3">
    <source>
        <dbReference type="EMBL" id="OGM08248.1"/>
    </source>
</evidence>
<keyword evidence="1" id="KW-0175">Coiled coil</keyword>
<proteinExistence type="predicted"/>
<organism evidence="3 4">
    <name type="scientific">Candidatus Woesebacteria bacterium RBG_13_36_22</name>
    <dbReference type="NCBI Taxonomy" id="1802478"/>
    <lineage>
        <taxon>Bacteria</taxon>
        <taxon>Candidatus Woeseibacteriota</taxon>
    </lineage>
</organism>
<evidence type="ECO:0000259" key="2">
    <source>
        <dbReference type="SMART" id="SM00507"/>
    </source>
</evidence>
<name>A0A1F7X1K0_9BACT</name>
<feature type="coiled-coil region" evidence="1">
    <location>
        <begin position="105"/>
        <end position="135"/>
    </location>
</feature>
<dbReference type="EMBL" id="MGFQ01000053">
    <property type="protein sequence ID" value="OGM08248.1"/>
    <property type="molecule type" value="Genomic_DNA"/>
</dbReference>